<gene>
    <name evidence="3" type="ORF">HGI30_00615</name>
</gene>
<feature type="region of interest" description="Disordered" evidence="2">
    <location>
        <begin position="1"/>
        <end position="52"/>
    </location>
</feature>
<reference evidence="3 4" key="1">
    <citation type="submission" date="2020-04" db="EMBL/GenBank/DDBJ databases">
        <title>Novel Paenibacillus strain UniB2 isolated from commercial digestive syrup.</title>
        <authorList>
            <person name="Thorat V."/>
            <person name="Kirdat K."/>
            <person name="Tiwarekar B."/>
            <person name="Yadav A."/>
        </authorList>
    </citation>
    <scope>NUCLEOTIDE SEQUENCE [LARGE SCALE GENOMIC DNA]</scope>
    <source>
        <strain evidence="3 4">UniB2</strain>
    </source>
</reference>
<evidence type="ECO:0000256" key="1">
    <source>
        <dbReference type="ARBA" id="ARBA00022969"/>
    </source>
</evidence>
<dbReference type="Proteomes" id="UP000502136">
    <property type="component" value="Chromosome"/>
</dbReference>
<dbReference type="GO" id="GO:0030435">
    <property type="term" value="P:sporulation resulting in formation of a cellular spore"/>
    <property type="evidence" value="ECO:0007669"/>
    <property type="project" value="UniProtKB-KW"/>
</dbReference>
<dbReference type="InterPro" id="IPR012614">
    <property type="entry name" value="SASP_SspP"/>
</dbReference>
<protein>
    <submittedName>
        <fullName evidence="3">Small acid-soluble spore protein P</fullName>
    </submittedName>
</protein>
<feature type="compositionally biased region" description="Basic and acidic residues" evidence="2">
    <location>
        <begin position="42"/>
        <end position="52"/>
    </location>
</feature>
<evidence type="ECO:0000313" key="4">
    <source>
        <dbReference type="Proteomes" id="UP000502136"/>
    </source>
</evidence>
<keyword evidence="1" id="KW-0749">Sporulation</keyword>
<dbReference type="AlphaFoldDB" id="A0A6H2GS47"/>
<dbReference type="EMBL" id="CP051428">
    <property type="protein sequence ID" value="QJC50251.1"/>
    <property type="molecule type" value="Genomic_DNA"/>
</dbReference>
<name>A0A6H2GS47_9BACL</name>
<keyword evidence="4" id="KW-1185">Reference proteome</keyword>
<dbReference type="Pfam" id="PF08179">
    <property type="entry name" value="SspP"/>
    <property type="match status" value="1"/>
</dbReference>
<evidence type="ECO:0000256" key="2">
    <source>
        <dbReference type="SAM" id="MobiDB-lite"/>
    </source>
</evidence>
<sequence>MSKPDSIPVPNPEEDRKASRRGHDHGQPQQPLSGSKKVKNRNHVDHLNPEGS</sequence>
<dbReference type="KEGG" id="palr:HGI30_00615"/>
<accession>A0A6H2GS47</accession>
<proteinExistence type="predicted"/>
<organism evidence="3 4">
    <name type="scientific">Paenibacillus albicereus</name>
    <dbReference type="NCBI Taxonomy" id="2726185"/>
    <lineage>
        <taxon>Bacteria</taxon>
        <taxon>Bacillati</taxon>
        <taxon>Bacillota</taxon>
        <taxon>Bacilli</taxon>
        <taxon>Bacillales</taxon>
        <taxon>Paenibacillaceae</taxon>
        <taxon>Paenibacillus</taxon>
    </lineage>
</organism>
<evidence type="ECO:0000313" key="3">
    <source>
        <dbReference type="EMBL" id="QJC50251.1"/>
    </source>
</evidence>
<dbReference type="RefSeq" id="WP_168905934.1">
    <property type="nucleotide sequence ID" value="NZ_CP051428.1"/>
</dbReference>